<gene>
    <name evidence="2" type="ORF">RN001_001082</name>
</gene>
<evidence type="ECO:0000313" key="3">
    <source>
        <dbReference type="Proteomes" id="UP001353858"/>
    </source>
</evidence>
<reference evidence="3" key="1">
    <citation type="submission" date="2023-01" db="EMBL/GenBank/DDBJ databases">
        <title>Key to firefly adult light organ development and bioluminescence: homeobox transcription factors regulate luciferase expression and transportation to peroxisome.</title>
        <authorList>
            <person name="Fu X."/>
        </authorList>
    </citation>
    <scope>NUCLEOTIDE SEQUENCE [LARGE SCALE GENOMIC DNA]</scope>
</reference>
<organism evidence="2 3">
    <name type="scientific">Aquatica leii</name>
    <dbReference type="NCBI Taxonomy" id="1421715"/>
    <lineage>
        <taxon>Eukaryota</taxon>
        <taxon>Metazoa</taxon>
        <taxon>Ecdysozoa</taxon>
        <taxon>Arthropoda</taxon>
        <taxon>Hexapoda</taxon>
        <taxon>Insecta</taxon>
        <taxon>Pterygota</taxon>
        <taxon>Neoptera</taxon>
        <taxon>Endopterygota</taxon>
        <taxon>Coleoptera</taxon>
        <taxon>Polyphaga</taxon>
        <taxon>Elateriformia</taxon>
        <taxon>Elateroidea</taxon>
        <taxon>Lampyridae</taxon>
        <taxon>Luciolinae</taxon>
        <taxon>Aquatica</taxon>
    </lineage>
</organism>
<sequence length="392" mass="44567">MLMHEKTLDKNIILTTSLVSYETKSKTNWDFTLFTNLFLTMVNTSLQFIKYSKNLTKGDVSEKLLDNDLIEAQKKIKLAEDTSDIQTEKEEDKPPKKFANYDDSDGSGNKNIQQNRNLKSNNIKITVLNILLTIQEQNKQILANLKKNFSPPQTKSPNLPVLLPIDAFKQLEKLKKDLEVEENFKKLSTYMFLIGKKDLVSKVNGVLKKLISNGVANYFNLYGKREKRPFKNLRMNAVVLRYSDSVSFLISDDCDEDKSGQDGKTAVNTSTPTRGIGSVLNSASVDKNTGYNAVVRTNNFTMILFQFTNGVLNFRESRKKTIDIDSNSSVEMECTPPEVCETEKNNSLNLLPTKSRHKYKFSYIQFMHWQNKKGIKSSFSENVLKAGIGELS</sequence>
<comment type="caution">
    <text evidence="2">The sequence shown here is derived from an EMBL/GenBank/DDBJ whole genome shotgun (WGS) entry which is preliminary data.</text>
</comment>
<evidence type="ECO:0008006" key="4">
    <source>
        <dbReference type="Google" id="ProtNLM"/>
    </source>
</evidence>
<evidence type="ECO:0000256" key="1">
    <source>
        <dbReference type="SAM" id="MobiDB-lite"/>
    </source>
</evidence>
<dbReference type="AlphaFoldDB" id="A0AAN7PN36"/>
<protein>
    <recommendedName>
        <fullName evidence="4">DUF4806 domain-containing protein</fullName>
    </recommendedName>
</protein>
<accession>A0AAN7PN36</accession>
<name>A0AAN7PN36_9COLE</name>
<dbReference type="EMBL" id="JARPUR010000001">
    <property type="protein sequence ID" value="KAK4884811.1"/>
    <property type="molecule type" value="Genomic_DNA"/>
</dbReference>
<keyword evidence="3" id="KW-1185">Reference proteome</keyword>
<evidence type="ECO:0000313" key="2">
    <source>
        <dbReference type="EMBL" id="KAK4884811.1"/>
    </source>
</evidence>
<feature type="compositionally biased region" description="Polar residues" evidence="1">
    <location>
        <begin position="106"/>
        <end position="115"/>
    </location>
</feature>
<dbReference type="Proteomes" id="UP001353858">
    <property type="component" value="Unassembled WGS sequence"/>
</dbReference>
<proteinExistence type="predicted"/>
<feature type="compositionally biased region" description="Basic and acidic residues" evidence="1">
    <location>
        <begin position="81"/>
        <end position="95"/>
    </location>
</feature>
<feature type="region of interest" description="Disordered" evidence="1">
    <location>
        <begin position="81"/>
        <end position="115"/>
    </location>
</feature>